<evidence type="ECO:0000313" key="3">
    <source>
        <dbReference type="EMBL" id="KAJ1981315.1"/>
    </source>
</evidence>
<dbReference type="EMBL" id="JANBQB010000130">
    <property type="protein sequence ID" value="KAJ1981315.1"/>
    <property type="molecule type" value="Genomic_DNA"/>
</dbReference>
<proteinExistence type="predicted"/>
<feature type="region of interest" description="Disordered" evidence="1">
    <location>
        <begin position="287"/>
        <end position="312"/>
    </location>
</feature>
<gene>
    <name evidence="3" type="ORF">H4R34_002118</name>
</gene>
<sequence>MAHESSPESEQQRLVYPKSQRLSHTHSPFKGPVTTELTPTLTTLGAMDSPPGPAARDSEEGYESDLAETLASQHIAAEGAIDSEVVLKRGYLNKRTGRLKVWKRKWFEYELSNIIKLSDIRAISDVPKKGRDNVIGIITTRKAYYLQADTPVEMADWIRDIRVAKEQLNKHLSHSTDLHTAQGRTVRRRPLVRSNTMAVPQTTPSPRGCSDDAIAAVVPSTSMGAAPLPIPVPSADVVLSSECVASHSGAEPLRPARLELSRASTFMSPPLSQRNIGPALTSPLSPSDGFMYPIQSPSNQDILPEGDDSSGDETMDHVDPAMQAEINSAEVIYRGHLYKKQRKYKHWSKRWFVLRPKSLSYYKSSKEHGIPRLILLDNITAVRMPPTDSQKSKRPCFCLVGQRRKYWLCAEAKNEAYEWINLLNKYIGSPAPA</sequence>
<feature type="domain" description="PH" evidence="2">
    <location>
        <begin position="330"/>
        <end position="428"/>
    </location>
</feature>
<dbReference type="Pfam" id="PF00169">
    <property type="entry name" value="PH"/>
    <property type="match status" value="2"/>
</dbReference>
<comment type="caution">
    <text evidence="3">The sequence shown here is derived from an EMBL/GenBank/DDBJ whole genome shotgun (WGS) entry which is preliminary data.</text>
</comment>
<evidence type="ECO:0000313" key="4">
    <source>
        <dbReference type="Proteomes" id="UP001151582"/>
    </source>
</evidence>
<dbReference type="InterPro" id="IPR011993">
    <property type="entry name" value="PH-like_dom_sf"/>
</dbReference>
<organism evidence="3 4">
    <name type="scientific">Dimargaris verticillata</name>
    <dbReference type="NCBI Taxonomy" id="2761393"/>
    <lineage>
        <taxon>Eukaryota</taxon>
        <taxon>Fungi</taxon>
        <taxon>Fungi incertae sedis</taxon>
        <taxon>Zoopagomycota</taxon>
        <taxon>Kickxellomycotina</taxon>
        <taxon>Dimargaritomycetes</taxon>
        <taxon>Dimargaritales</taxon>
        <taxon>Dimargaritaceae</taxon>
        <taxon>Dimargaris</taxon>
    </lineage>
</organism>
<accession>A0A9W8B356</accession>
<dbReference type="AlphaFoldDB" id="A0A9W8B356"/>
<feature type="compositionally biased region" description="Low complexity" evidence="1">
    <location>
        <begin position="34"/>
        <end position="44"/>
    </location>
</feature>
<dbReference type="PANTHER" id="PTHR14336">
    <property type="entry name" value="TANDEM PH DOMAIN CONTAINING PROTEIN"/>
    <property type="match status" value="1"/>
</dbReference>
<evidence type="ECO:0000256" key="1">
    <source>
        <dbReference type="SAM" id="MobiDB-lite"/>
    </source>
</evidence>
<dbReference type="PANTHER" id="PTHR14336:SF8">
    <property type="entry name" value="PROTEIN OPY1"/>
    <property type="match status" value="1"/>
</dbReference>
<dbReference type="SUPFAM" id="SSF50729">
    <property type="entry name" value="PH domain-like"/>
    <property type="match status" value="2"/>
</dbReference>
<protein>
    <recommendedName>
        <fullName evidence="2">PH domain-containing protein</fullName>
    </recommendedName>
</protein>
<dbReference type="Gene3D" id="2.30.29.30">
    <property type="entry name" value="Pleckstrin-homology domain (PH domain)/Phosphotyrosine-binding domain (PTB)"/>
    <property type="match status" value="2"/>
</dbReference>
<dbReference type="InterPro" id="IPR051707">
    <property type="entry name" value="PI-Interact_SigTrans_Reg"/>
</dbReference>
<reference evidence="3" key="1">
    <citation type="submission" date="2022-07" db="EMBL/GenBank/DDBJ databases">
        <title>Phylogenomic reconstructions and comparative analyses of Kickxellomycotina fungi.</title>
        <authorList>
            <person name="Reynolds N.K."/>
            <person name="Stajich J.E."/>
            <person name="Barry K."/>
            <person name="Grigoriev I.V."/>
            <person name="Crous P."/>
            <person name="Smith M.E."/>
        </authorList>
    </citation>
    <scope>NUCLEOTIDE SEQUENCE</scope>
    <source>
        <strain evidence="3">RSA 567</strain>
    </source>
</reference>
<dbReference type="InterPro" id="IPR001849">
    <property type="entry name" value="PH_domain"/>
</dbReference>
<dbReference type="SMART" id="SM00233">
    <property type="entry name" value="PH"/>
    <property type="match status" value="2"/>
</dbReference>
<evidence type="ECO:0000259" key="2">
    <source>
        <dbReference type="PROSITE" id="PS50003"/>
    </source>
</evidence>
<dbReference type="OrthoDB" id="2157866at2759"/>
<dbReference type="PROSITE" id="PS50003">
    <property type="entry name" value="PH_DOMAIN"/>
    <property type="match status" value="1"/>
</dbReference>
<feature type="region of interest" description="Disordered" evidence="1">
    <location>
        <begin position="1"/>
        <end position="61"/>
    </location>
</feature>
<name>A0A9W8B356_9FUNG</name>
<dbReference type="Proteomes" id="UP001151582">
    <property type="component" value="Unassembled WGS sequence"/>
</dbReference>
<keyword evidence="4" id="KW-1185">Reference proteome</keyword>